<protein>
    <submittedName>
        <fullName evidence="1">Type IV toxin-antitoxin system AbiEi family antitoxin</fullName>
    </submittedName>
</protein>
<reference evidence="1" key="1">
    <citation type="submission" date="2022-11" db="EMBL/GenBank/DDBJ databases">
        <title>Dyadobacter pollutisoli sp. nov., isolated from plastic dumped soil.</title>
        <authorList>
            <person name="Kim J.M."/>
            <person name="Kim K.R."/>
            <person name="Lee J.K."/>
            <person name="Hao L."/>
            <person name="Jeon C.O."/>
        </authorList>
    </citation>
    <scope>NUCLEOTIDE SEQUENCE</scope>
    <source>
        <strain evidence="1">U1</strain>
    </source>
</reference>
<proteinExistence type="predicted"/>
<dbReference type="Pfam" id="PF09952">
    <property type="entry name" value="AbiEi_2"/>
    <property type="match status" value="1"/>
</dbReference>
<dbReference type="EMBL" id="CP112998">
    <property type="protein sequence ID" value="WAC13270.1"/>
    <property type="molecule type" value="Genomic_DNA"/>
</dbReference>
<sequence length="350" mass="40309">MFTEHEQDKKMNRTTSEREIAETALKNLEGHTGIKGTWEPTIARPDPGFDGKTSLSIKGKPLTFITEIKGEFRGYFIDELLHQAKKNKPFLLIAEKIFPAQKQRLREEGIAYLDVAGNIYVADGETLIWLEGQKAVRIDKEQTKRNRAFTKAGLRIVYIFLENETYVNYTYRQIASLATVALGTIKPVISALKEDGYLLEVNKKRMLLNNKKQLLENWLIGYANVLKPSLLLGTYFFREIDQWKELDLPEGAVWGGEPAGEYLTNYLNPQQWTIYTSQNKVELIRKLQLIPKEDGNLKIYKRFFAPTFQGCQRLEAPEIITYADLMITGDPRCIETAQILYENRLAKKFD</sequence>
<evidence type="ECO:0000313" key="2">
    <source>
        <dbReference type="Proteomes" id="UP001164653"/>
    </source>
</evidence>
<keyword evidence="2" id="KW-1185">Reference proteome</keyword>
<dbReference type="Proteomes" id="UP001164653">
    <property type="component" value="Chromosome"/>
</dbReference>
<gene>
    <name evidence="1" type="ORF">ON006_04755</name>
</gene>
<name>A0A9E8NAX9_9BACT</name>
<dbReference type="AlphaFoldDB" id="A0A9E8NAX9"/>
<accession>A0A9E8NAX9</accession>
<evidence type="ECO:0000313" key="1">
    <source>
        <dbReference type="EMBL" id="WAC13270.1"/>
    </source>
</evidence>
<dbReference type="InterPro" id="IPR019238">
    <property type="entry name" value="AbiEi_2"/>
</dbReference>
<dbReference type="KEGG" id="dpf:ON006_04755"/>
<organism evidence="1 2">
    <name type="scientific">Dyadobacter pollutisoli</name>
    <dbReference type="NCBI Taxonomy" id="2910158"/>
    <lineage>
        <taxon>Bacteria</taxon>
        <taxon>Pseudomonadati</taxon>
        <taxon>Bacteroidota</taxon>
        <taxon>Cytophagia</taxon>
        <taxon>Cytophagales</taxon>
        <taxon>Spirosomataceae</taxon>
        <taxon>Dyadobacter</taxon>
    </lineage>
</organism>
<dbReference type="RefSeq" id="WP_267609959.1">
    <property type="nucleotide sequence ID" value="NZ_CP112998.1"/>
</dbReference>